<evidence type="ECO:0000256" key="1">
    <source>
        <dbReference type="SAM" id="MobiDB-lite"/>
    </source>
</evidence>
<evidence type="ECO:0000313" key="2">
    <source>
        <dbReference type="EMBL" id="KAF5705916.1"/>
    </source>
</evidence>
<dbReference type="OrthoDB" id="3594103at2759"/>
<feature type="region of interest" description="Disordered" evidence="1">
    <location>
        <begin position="196"/>
        <end position="268"/>
    </location>
</feature>
<keyword evidence="3" id="KW-1185">Reference proteome</keyword>
<feature type="compositionally biased region" description="Basic and acidic residues" evidence="1">
    <location>
        <begin position="197"/>
        <end position="211"/>
    </location>
</feature>
<feature type="compositionally biased region" description="Polar residues" evidence="1">
    <location>
        <begin position="226"/>
        <end position="252"/>
    </location>
</feature>
<dbReference type="AlphaFoldDB" id="A0A8H5Y6B3"/>
<reference evidence="2 3" key="1">
    <citation type="submission" date="2020-05" db="EMBL/GenBank/DDBJ databases">
        <title>Identification and distribution of gene clusters putatively required for synthesis of sphingolipid metabolism inhibitors in phylogenetically diverse species of the filamentous fungus Fusarium.</title>
        <authorList>
            <person name="Kim H.-S."/>
            <person name="Busman M."/>
            <person name="Brown D.W."/>
            <person name="Divon H."/>
            <person name="Uhlig S."/>
            <person name="Proctor R.H."/>
        </authorList>
    </citation>
    <scope>NUCLEOTIDE SEQUENCE [LARGE SCALE GENOMIC DNA]</scope>
    <source>
        <strain evidence="2 3">NRRL 66235</strain>
    </source>
</reference>
<dbReference type="Proteomes" id="UP000544331">
    <property type="component" value="Unassembled WGS sequence"/>
</dbReference>
<comment type="caution">
    <text evidence="2">The sequence shown here is derived from an EMBL/GenBank/DDBJ whole genome shotgun (WGS) entry which is preliminary data.</text>
</comment>
<feature type="compositionally biased region" description="Basic and acidic residues" evidence="1">
    <location>
        <begin position="259"/>
        <end position="268"/>
    </location>
</feature>
<organism evidence="2 3">
    <name type="scientific">Fusarium mundagurra</name>
    <dbReference type="NCBI Taxonomy" id="1567541"/>
    <lineage>
        <taxon>Eukaryota</taxon>
        <taxon>Fungi</taxon>
        <taxon>Dikarya</taxon>
        <taxon>Ascomycota</taxon>
        <taxon>Pezizomycotina</taxon>
        <taxon>Sordariomycetes</taxon>
        <taxon>Hypocreomycetidae</taxon>
        <taxon>Hypocreales</taxon>
        <taxon>Nectriaceae</taxon>
        <taxon>Fusarium</taxon>
        <taxon>Fusarium fujikuroi species complex</taxon>
    </lineage>
</organism>
<feature type="compositionally biased region" description="Basic and acidic residues" evidence="1">
    <location>
        <begin position="355"/>
        <end position="365"/>
    </location>
</feature>
<evidence type="ECO:0000313" key="3">
    <source>
        <dbReference type="Proteomes" id="UP000544331"/>
    </source>
</evidence>
<feature type="compositionally biased region" description="Polar residues" evidence="1">
    <location>
        <begin position="384"/>
        <end position="394"/>
    </location>
</feature>
<proteinExistence type="predicted"/>
<protein>
    <recommendedName>
        <fullName evidence="4">BTB domain-containing protein</fullName>
    </recommendedName>
</protein>
<accession>A0A8H5Y6B3</accession>
<evidence type="ECO:0008006" key="4">
    <source>
        <dbReference type="Google" id="ProtNLM"/>
    </source>
</evidence>
<feature type="region of interest" description="Disordered" evidence="1">
    <location>
        <begin position="353"/>
        <end position="399"/>
    </location>
</feature>
<name>A0A8H5Y6B3_9HYPO</name>
<dbReference type="EMBL" id="JAAOAN010000468">
    <property type="protein sequence ID" value="KAF5705916.1"/>
    <property type="molecule type" value="Genomic_DNA"/>
</dbReference>
<gene>
    <name evidence="2" type="ORF">FMUND_11892</name>
</gene>
<sequence length="412" mass="45448">MSQDRLAQFIMSPYADTFVKVLLKGNSITWVHRGVIPGHVLSSKSTIEPGSNSATSIMDMQDIGNDTAHVIIHFFYTKQYNCITPWGIPGDTAKGYELRVSLQVIEAARKMKLPALEDLAKRQCARVCNEMDLLNLVAILGKINIDTKNFPELAQHISLHLEKVLTNPHSQVASNLLSRTTTNSITDILVRKLVMNARDKPTGEPKAKPGPENETPDMPPCPSRPQTPSQDSVTAKPESSQLTDQRRTQQPQEVVKNPHPGDKGKGRDISKQVEQVLKATLPTALQQEPRLTNAQQVAQSGPSRVRGWRCPFSPPCGRCADAEKKDNPLTPTFGSSIASMKDFVAAEKSSAVDWEVPKSEAEQSQKSESFTLVDSDDEGVIVDSETQPTVTPSPEDSGYANKMNLFYAYDRW</sequence>